<protein>
    <submittedName>
        <fullName evidence="1">Uncharacterized protein</fullName>
    </submittedName>
</protein>
<proteinExistence type="predicted"/>
<dbReference type="AlphaFoldDB" id="A0A0E9TTG7"/>
<evidence type="ECO:0000313" key="1">
    <source>
        <dbReference type="EMBL" id="JAH56220.1"/>
    </source>
</evidence>
<reference evidence="1" key="1">
    <citation type="submission" date="2014-11" db="EMBL/GenBank/DDBJ databases">
        <authorList>
            <person name="Amaro Gonzalez C."/>
        </authorList>
    </citation>
    <scope>NUCLEOTIDE SEQUENCE</scope>
</reference>
<sequence>MAVIHSKCIRQFYVQNKWLLTGGYLLPLPLQSLQTRVDSLSRCRNRHFS</sequence>
<dbReference type="EMBL" id="GBXM01052357">
    <property type="protein sequence ID" value="JAH56220.1"/>
    <property type="molecule type" value="Transcribed_RNA"/>
</dbReference>
<name>A0A0E9TTG7_ANGAN</name>
<organism evidence="1">
    <name type="scientific">Anguilla anguilla</name>
    <name type="common">European freshwater eel</name>
    <name type="synonym">Muraena anguilla</name>
    <dbReference type="NCBI Taxonomy" id="7936"/>
    <lineage>
        <taxon>Eukaryota</taxon>
        <taxon>Metazoa</taxon>
        <taxon>Chordata</taxon>
        <taxon>Craniata</taxon>
        <taxon>Vertebrata</taxon>
        <taxon>Euteleostomi</taxon>
        <taxon>Actinopterygii</taxon>
        <taxon>Neopterygii</taxon>
        <taxon>Teleostei</taxon>
        <taxon>Anguilliformes</taxon>
        <taxon>Anguillidae</taxon>
        <taxon>Anguilla</taxon>
    </lineage>
</organism>
<reference evidence="1" key="2">
    <citation type="journal article" date="2015" name="Fish Shellfish Immunol.">
        <title>Early steps in the European eel (Anguilla anguilla)-Vibrio vulnificus interaction in the gills: Role of the RtxA13 toxin.</title>
        <authorList>
            <person name="Callol A."/>
            <person name="Pajuelo D."/>
            <person name="Ebbesson L."/>
            <person name="Teles M."/>
            <person name="MacKenzie S."/>
            <person name="Amaro C."/>
        </authorList>
    </citation>
    <scope>NUCLEOTIDE SEQUENCE</scope>
</reference>
<accession>A0A0E9TTG7</accession>